<dbReference type="PANTHER" id="PTHR43751">
    <property type="entry name" value="SULFATASE"/>
    <property type="match status" value="1"/>
</dbReference>
<dbReference type="EMBL" id="WUUU01000033">
    <property type="protein sequence ID" value="MXR20225.1"/>
    <property type="molecule type" value="Genomic_DNA"/>
</dbReference>
<dbReference type="Pfam" id="PF00884">
    <property type="entry name" value="Sulfatase"/>
    <property type="match status" value="1"/>
</dbReference>
<dbReference type="GO" id="GO:0016787">
    <property type="term" value="F:hydrolase activity"/>
    <property type="evidence" value="ECO:0007669"/>
    <property type="project" value="UniProtKB-KW"/>
</dbReference>
<keyword evidence="2" id="KW-0378">Hydrolase</keyword>
<reference evidence="2 3" key="1">
    <citation type="submission" date="2019-12" db="EMBL/GenBank/DDBJ databases">
        <title>Isolation and characterization of three novel carbon monoxide-oxidizing members of Halobacteria from salione crusts and soils.</title>
        <authorList>
            <person name="Myers M.R."/>
            <person name="King G.M."/>
        </authorList>
    </citation>
    <scope>NUCLEOTIDE SEQUENCE [LARGE SCALE GENOMIC DNA]</scope>
    <source>
        <strain evidence="2 3">PCN9</strain>
    </source>
</reference>
<gene>
    <name evidence="2" type="ORF">GRX66_06270</name>
</gene>
<sequence length="487" mass="55118">MPENVLLVVFDALRFDRITSSDSAALTPNINEIFEDGEGFTNCFSCSNVTDSCLTTIMTGMYPTRHGITNHGAKISKANLEQVASTVPLAERLQPTHTTLGVNRKRNWHERGYDRYVNPNEWSKGSAMSALSGAVESLPGPLPEMIRTVYDETLSLYLSLQGESVTTDERLMKRELERFYPSAKSTTETAIDLLEGVEGPWYLNTHYWDAHIPYNPTVTPPEFIQERTYEDGDVKLDEAIEPIRGSRWAEELERAVGHADTIGDVKRLYDAGAWYADKEFGRLIDHLKEQGEYEETLIVLTADHGESLTEHGILFEHHGLYDVSTHVPLAIKAPGFSGSESGFVQHFDIVPTVLDLLETDYEPEEFDGQSLAPDEDGSRELERDAVYMESKHKSRKRAIRTADYKYIKRIGERTECRFCGIPHGDDQELYDLTGDPGETNNIIQTHPDVADELEEKMQAYVDGLPDTPRERIDFEPPEDQLRELGYF</sequence>
<dbReference type="InterPro" id="IPR052701">
    <property type="entry name" value="GAG_Ulvan_Degrading_Sulfatases"/>
</dbReference>
<dbReference type="SUPFAM" id="SSF53649">
    <property type="entry name" value="Alkaline phosphatase-like"/>
    <property type="match status" value="1"/>
</dbReference>
<accession>A0A6B0SES7</accession>
<dbReference type="InterPro" id="IPR017850">
    <property type="entry name" value="Alkaline_phosphatase_core_sf"/>
</dbReference>
<evidence type="ECO:0000313" key="2">
    <source>
        <dbReference type="EMBL" id="MXR20225.1"/>
    </source>
</evidence>
<keyword evidence="3" id="KW-1185">Reference proteome</keyword>
<proteinExistence type="predicted"/>
<dbReference type="Proteomes" id="UP000471521">
    <property type="component" value="Unassembled WGS sequence"/>
</dbReference>
<dbReference type="OrthoDB" id="102174at2157"/>
<name>A0A6B0SES7_9EURY</name>
<keyword evidence="2" id="KW-0808">Transferase</keyword>
<evidence type="ECO:0000259" key="1">
    <source>
        <dbReference type="Pfam" id="PF00884"/>
    </source>
</evidence>
<protein>
    <submittedName>
        <fullName evidence="2">Sulfatase-like hydrolase/transferase</fullName>
    </submittedName>
</protein>
<dbReference type="Gene3D" id="3.40.720.10">
    <property type="entry name" value="Alkaline Phosphatase, subunit A"/>
    <property type="match status" value="1"/>
</dbReference>
<feature type="domain" description="Sulfatase N-terminal" evidence="1">
    <location>
        <begin position="4"/>
        <end position="357"/>
    </location>
</feature>
<dbReference type="RefSeq" id="WP_159525780.1">
    <property type="nucleotide sequence ID" value="NZ_WUUU01000033.1"/>
</dbReference>
<evidence type="ECO:0000313" key="3">
    <source>
        <dbReference type="Proteomes" id="UP000471521"/>
    </source>
</evidence>
<dbReference type="PANTHER" id="PTHR43751:SF3">
    <property type="entry name" value="SULFATASE N-TERMINAL DOMAIN-CONTAINING PROTEIN"/>
    <property type="match status" value="1"/>
</dbReference>
<comment type="caution">
    <text evidence="2">The sequence shown here is derived from an EMBL/GenBank/DDBJ whole genome shotgun (WGS) entry which is preliminary data.</text>
</comment>
<dbReference type="GO" id="GO:0016740">
    <property type="term" value="F:transferase activity"/>
    <property type="evidence" value="ECO:0007669"/>
    <property type="project" value="UniProtKB-KW"/>
</dbReference>
<dbReference type="InterPro" id="IPR000917">
    <property type="entry name" value="Sulfatase_N"/>
</dbReference>
<dbReference type="CDD" id="cd16148">
    <property type="entry name" value="sulfatase_like"/>
    <property type="match status" value="1"/>
</dbReference>
<organism evidence="2 3">
    <name type="scientific">Halobacterium bonnevillei</name>
    <dbReference type="NCBI Taxonomy" id="2692200"/>
    <lineage>
        <taxon>Archaea</taxon>
        <taxon>Methanobacteriati</taxon>
        <taxon>Methanobacteriota</taxon>
        <taxon>Stenosarchaea group</taxon>
        <taxon>Halobacteria</taxon>
        <taxon>Halobacteriales</taxon>
        <taxon>Halobacteriaceae</taxon>
        <taxon>Halobacterium</taxon>
    </lineage>
</organism>
<dbReference type="AlphaFoldDB" id="A0A6B0SES7"/>